<comment type="similarity">
    <text evidence="1">Belongs to the fatty acyl-CoA reductase family.</text>
</comment>
<evidence type="ECO:0000313" key="4">
    <source>
        <dbReference type="Proteomes" id="UP000249829"/>
    </source>
</evidence>
<dbReference type="STRING" id="1450538.A0A2V5I7L1"/>
<dbReference type="GO" id="GO:0102965">
    <property type="term" value="F:alcohol-forming long-chain fatty acyl-CoA reductase activity"/>
    <property type="evidence" value="ECO:0007669"/>
    <property type="project" value="UniProtKB-EC"/>
</dbReference>
<evidence type="ECO:0000259" key="2">
    <source>
        <dbReference type="Pfam" id="PF07993"/>
    </source>
</evidence>
<keyword evidence="1" id="KW-0443">Lipid metabolism</keyword>
<dbReference type="AlphaFoldDB" id="A0A2V5I7L1"/>
<dbReference type="PANTHER" id="PTHR11011">
    <property type="entry name" value="MALE STERILITY PROTEIN 2-RELATED"/>
    <property type="match status" value="1"/>
</dbReference>
<reference evidence="3 4" key="1">
    <citation type="submission" date="2018-02" db="EMBL/GenBank/DDBJ databases">
        <title>The genomes of Aspergillus section Nigri reveals drivers in fungal speciation.</title>
        <authorList>
            <consortium name="DOE Joint Genome Institute"/>
            <person name="Vesth T.C."/>
            <person name="Nybo J."/>
            <person name="Theobald S."/>
            <person name="Brandl J."/>
            <person name="Frisvad J.C."/>
            <person name="Nielsen K.F."/>
            <person name="Lyhne E.K."/>
            <person name="Kogle M.E."/>
            <person name="Kuo A."/>
            <person name="Riley R."/>
            <person name="Clum A."/>
            <person name="Nolan M."/>
            <person name="Lipzen A."/>
            <person name="Salamov A."/>
            <person name="Henrissat B."/>
            <person name="Wiebenga A."/>
            <person name="De vries R.P."/>
            <person name="Grigoriev I.V."/>
            <person name="Mortensen U.H."/>
            <person name="Andersen M.R."/>
            <person name="Baker S.E."/>
        </authorList>
    </citation>
    <scope>NUCLEOTIDE SEQUENCE [LARGE SCALE GENOMIC DNA]</scope>
    <source>
        <strain evidence="3 4">CBS 115571</strain>
    </source>
</reference>
<dbReference type="InterPro" id="IPR013120">
    <property type="entry name" value="FAR_NAD-bd"/>
</dbReference>
<dbReference type="GO" id="GO:0005777">
    <property type="term" value="C:peroxisome"/>
    <property type="evidence" value="ECO:0007669"/>
    <property type="project" value="TreeGrafter"/>
</dbReference>
<organism evidence="3 4">
    <name type="scientific">Aspergillus violaceofuscus (strain CBS 115571)</name>
    <dbReference type="NCBI Taxonomy" id="1450538"/>
    <lineage>
        <taxon>Eukaryota</taxon>
        <taxon>Fungi</taxon>
        <taxon>Dikarya</taxon>
        <taxon>Ascomycota</taxon>
        <taxon>Pezizomycotina</taxon>
        <taxon>Eurotiomycetes</taxon>
        <taxon>Eurotiomycetidae</taxon>
        <taxon>Eurotiales</taxon>
        <taxon>Aspergillaceae</taxon>
        <taxon>Aspergillus</taxon>
    </lineage>
</organism>
<proteinExistence type="inferred from homology"/>
<keyword evidence="4" id="KW-1185">Reference proteome</keyword>
<dbReference type="EMBL" id="KZ825128">
    <property type="protein sequence ID" value="PYI20057.1"/>
    <property type="molecule type" value="Genomic_DNA"/>
</dbReference>
<dbReference type="EC" id="1.2.1.84" evidence="1"/>
<sequence>MSLALLSTPSLHEEEIKRRGYATLFEKHAVFLTGSTGALGAVILYKLAVQVPTHKIYVLIRGSPDLAIQKWKKAMPVQTQPVLHSRKIHFVMGDMTKPDFGIDAAVMDELRQQVTLVIHAAAKITLDADVAEAVENNCLPSLEMAKIASRFRRLKLFVQVSTAYVNSFLPDGHVAEKLYSVGVEVGGKGKEDDPEELLAAILRGEGSAYAEHFSSSYTHAKYLMERLMLKRFPTLPMLLVRPTIFGPAVRDPYPHYAPENSIPLKRFASLFLMTHGETQTWHAAEGYDSGANTLDEMPVDLVANACLLHAVAGTRGVIHIGSQLYVKTTLDGIMQLADTYAPEGMRHALPTVFFVKDRATPQCFLADLAKVGSRNWLFDCGRSFWLKQLGGPLSLAACQHDADRINKQRATDAWERVLRSVKL</sequence>
<dbReference type="InterPro" id="IPR036291">
    <property type="entry name" value="NAD(P)-bd_dom_sf"/>
</dbReference>
<feature type="domain" description="Thioester reductase (TE)" evidence="2">
    <location>
        <begin position="32"/>
        <end position="305"/>
    </location>
</feature>
<dbReference type="Proteomes" id="UP000249829">
    <property type="component" value="Unassembled WGS sequence"/>
</dbReference>
<dbReference type="GO" id="GO:0035336">
    <property type="term" value="P:long-chain fatty-acyl-CoA metabolic process"/>
    <property type="evidence" value="ECO:0007669"/>
    <property type="project" value="TreeGrafter"/>
</dbReference>
<keyword evidence="1" id="KW-0444">Lipid biosynthesis</keyword>
<accession>A0A2V5I7L1</accession>
<dbReference type="InterPro" id="IPR026055">
    <property type="entry name" value="FAR"/>
</dbReference>
<dbReference type="Gene3D" id="3.40.50.720">
    <property type="entry name" value="NAD(P)-binding Rossmann-like Domain"/>
    <property type="match status" value="1"/>
</dbReference>
<protein>
    <recommendedName>
        <fullName evidence="1">Fatty acyl-CoA reductase</fullName>
        <ecNumber evidence="1">1.2.1.84</ecNumber>
    </recommendedName>
</protein>
<dbReference type="Pfam" id="PF07993">
    <property type="entry name" value="NAD_binding_4"/>
    <property type="match status" value="1"/>
</dbReference>
<dbReference type="OMA" id="VWHATEG"/>
<keyword evidence="1" id="KW-0560">Oxidoreductase</keyword>
<dbReference type="GO" id="GO:0080019">
    <property type="term" value="F:alcohol-forming very long-chain fatty acyl-CoA reductase activity"/>
    <property type="evidence" value="ECO:0007669"/>
    <property type="project" value="InterPro"/>
</dbReference>
<comment type="catalytic activity">
    <reaction evidence="1">
        <text>a long-chain fatty acyl-CoA + 2 NADPH + 2 H(+) = a long-chain primary fatty alcohol + 2 NADP(+) + CoA</text>
        <dbReference type="Rhea" id="RHEA:52716"/>
        <dbReference type="ChEBI" id="CHEBI:15378"/>
        <dbReference type="ChEBI" id="CHEBI:57287"/>
        <dbReference type="ChEBI" id="CHEBI:57783"/>
        <dbReference type="ChEBI" id="CHEBI:58349"/>
        <dbReference type="ChEBI" id="CHEBI:77396"/>
        <dbReference type="ChEBI" id="CHEBI:83139"/>
        <dbReference type="EC" id="1.2.1.84"/>
    </reaction>
</comment>
<dbReference type="CDD" id="cd05236">
    <property type="entry name" value="FAR-N_SDR_e"/>
    <property type="match status" value="1"/>
</dbReference>
<name>A0A2V5I7L1_ASPV1</name>
<evidence type="ECO:0000256" key="1">
    <source>
        <dbReference type="RuleBase" id="RU363097"/>
    </source>
</evidence>
<keyword evidence="1" id="KW-0521">NADP</keyword>
<evidence type="ECO:0000313" key="3">
    <source>
        <dbReference type="EMBL" id="PYI20057.1"/>
    </source>
</evidence>
<dbReference type="SUPFAM" id="SSF51735">
    <property type="entry name" value="NAD(P)-binding Rossmann-fold domains"/>
    <property type="match status" value="1"/>
</dbReference>
<comment type="function">
    <text evidence="1">Catalyzes the reduction of fatty acyl-CoA to fatty alcohols.</text>
</comment>
<dbReference type="PANTHER" id="PTHR11011:SF45">
    <property type="entry name" value="FATTY ACYL-COA REDUCTASE CG8306-RELATED"/>
    <property type="match status" value="1"/>
</dbReference>
<gene>
    <name evidence="3" type="ORF">BO99DRAFT_117003</name>
</gene>